<dbReference type="EMBL" id="CCKQ01012201">
    <property type="protein sequence ID" value="CDW83806.1"/>
    <property type="molecule type" value="Genomic_DNA"/>
</dbReference>
<keyword evidence="6" id="KW-1185">Reference proteome</keyword>
<evidence type="ECO:0000313" key="5">
    <source>
        <dbReference type="EMBL" id="CDW83806.1"/>
    </source>
</evidence>
<proteinExistence type="predicted"/>
<dbReference type="Pfam" id="PF00043">
    <property type="entry name" value="GST_C"/>
    <property type="match status" value="1"/>
</dbReference>
<dbReference type="SUPFAM" id="SSF47616">
    <property type="entry name" value="GST C-terminal domain-like"/>
    <property type="match status" value="1"/>
</dbReference>
<dbReference type="AlphaFoldDB" id="A0A078APD3"/>
<dbReference type="InterPro" id="IPR036249">
    <property type="entry name" value="Thioredoxin-like_sf"/>
</dbReference>
<dbReference type="PROSITE" id="PS50404">
    <property type="entry name" value="GST_NTER"/>
    <property type="match status" value="1"/>
</dbReference>
<gene>
    <name evidence="5" type="primary">Contig12536.g13378</name>
    <name evidence="5" type="ORF">STYLEM_12856</name>
</gene>
<keyword evidence="2" id="KW-0963">Cytoplasm</keyword>
<dbReference type="GO" id="GO:0005737">
    <property type="term" value="C:cytoplasm"/>
    <property type="evidence" value="ECO:0007669"/>
    <property type="project" value="UniProtKB-SubCell"/>
</dbReference>
<dbReference type="PROSITE" id="PS50405">
    <property type="entry name" value="GST_CTER"/>
    <property type="match status" value="1"/>
</dbReference>
<reference evidence="5 6" key="1">
    <citation type="submission" date="2014-06" db="EMBL/GenBank/DDBJ databases">
        <authorList>
            <person name="Swart Estienne"/>
        </authorList>
    </citation>
    <scope>NUCLEOTIDE SEQUENCE [LARGE SCALE GENOMIC DNA]</scope>
    <source>
        <strain evidence="5 6">130c</strain>
    </source>
</reference>
<dbReference type="OrthoDB" id="2309723at2759"/>
<dbReference type="Proteomes" id="UP000039865">
    <property type="component" value="Unassembled WGS sequence"/>
</dbReference>
<evidence type="ECO:0000259" key="3">
    <source>
        <dbReference type="PROSITE" id="PS50404"/>
    </source>
</evidence>
<dbReference type="PANTHER" id="PTHR43917:SF8">
    <property type="entry name" value="GH16740P-RELATED"/>
    <property type="match status" value="1"/>
</dbReference>
<evidence type="ECO:0000259" key="4">
    <source>
        <dbReference type="PROSITE" id="PS50405"/>
    </source>
</evidence>
<dbReference type="GO" id="GO:0004364">
    <property type="term" value="F:glutathione transferase activity"/>
    <property type="evidence" value="ECO:0007669"/>
    <property type="project" value="TreeGrafter"/>
</dbReference>
<comment type="subcellular location">
    <subcellularLocation>
        <location evidence="1">Cytoplasm</location>
    </subcellularLocation>
</comment>
<evidence type="ECO:0000313" key="6">
    <source>
        <dbReference type="Proteomes" id="UP000039865"/>
    </source>
</evidence>
<dbReference type="CDD" id="cd00570">
    <property type="entry name" value="GST_N_family"/>
    <property type="match status" value="1"/>
</dbReference>
<dbReference type="InterPro" id="IPR010987">
    <property type="entry name" value="Glutathione-S-Trfase_C-like"/>
</dbReference>
<evidence type="ECO:0000256" key="2">
    <source>
        <dbReference type="ARBA" id="ARBA00022490"/>
    </source>
</evidence>
<protein>
    <submittedName>
        <fullName evidence="5">Glutathione s-transferase</fullName>
    </submittedName>
</protein>
<name>A0A078APD3_STYLE</name>
<feature type="domain" description="GST N-terminal" evidence="3">
    <location>
        <begin position="16"/>
        <end position="97"/>
    </location>
</feature>
<dbReference type="GO" id="GO:0006749">
    <property type="term" value="P:glutathione metabolic process"/>
    <property type="evidence" value="ECO:0007669"/>
    <property type="project" value="TreeGrafter"/>
</dbReference>
<dbReference type="InParanoid" id="A0A078APD3"/>
<dbReference type="InterPro" id="IPR004046">
    <property type="entry name" value="GST_C"/>
</dbReference>
<sequence length="252" mass="29707">MPPKQLKGAPPVKQEVTLKVFGNYFVPEMRTVCALLELNEIPYQCETINIFSKEGREEYQGFNPSQMMPTLIEGYQTILADPPHMYKYICKTKDVDEKFYPQKDMNRDKKKLVDQYLEYIQWMVKRNSDRLTKLKIESILLERGLIEKEEVKFNDGEEAKEKDIFFNIIVPNLESHLDGGKTYLCGYDFSIADIAFFNELINVIEIIEQNIDAKRFPNIDKWMKRIEDIGPIRVGTIKFQDELKKLQERFRA</sequence>
<dbReference type="Gene3D" id="3.40.30.10">
    <property type="entry name" value="Glutaredoxin"/>
    <property type="match status" value="1"/>
</dbReference>
<keyword evidence="5" id="KW-0808">Transferase</keyword>
<feature type="domain" description="GST C-terminal" evidence="4">
    <location>
        <begin position="106"/>
        <end position="247"/>
    </location>
</feature>
<dbReference type="InterPro" id="IPR036282">
    <property type="entry name" value="Glutathione-S-Trfase_C_sf"/>
</dbReference>
<dbReference type="SUPFAM" id="SSF52833">
    <property type="entry name" value="Thioredoxin-like"/>
    <property type="match status" value="1"/>
</dbReference>
<dbReference type="InterPro" id="IPR004045">
    <property type="entry name" value="Glutathione_S-Trfase_N"/>
</dbReference>
<dbReference type="PANTHER" id="PTHR43917">
    <property type="match status" value="1"/>
</dbReference>
<evidence type="ECO:0000256" key="1">
    <source>
        <dbReference type="ARBA" id="ARBA00004496"/>
    </source>
</evidence>
<dbReference type="Gene3D" id="1.20.1050.10">
    <property type="match status" value="1"/>
</dbReference>
<dbReference type="InterPro" id="IPR051369">
    <property type="entry name" value="GST_Theta"/>
</dbReference>
<accession>A0A078APD3</accession>
<organism evidence="5 6">
    <name type="scientific">Stylonychia lemnae</name>
    <name type="common">Ciliate</name>
    <dbReference type="NCBI Taxonomy" id="5949"/>
    <lineage>
        <taxon>Eukaryota</taxon>
        <taxon>Sar</taxon>
        <taxon>Alveolata</taxon>
        <taxon>Ciliophora</taxon>
        <taxon>Intramacronucleata</taxon>
        <taxon>Spirotrichea</taxon>
        <taxon>Stichotrichia</taxon>
        <taxon>Sporadotrichida</taxon>
        <taxon>Oxytrichidae</taxon>
        <taxon>Stylonychinae</taxon>
        <taxon>Stylonychia</taxon>
    </lineage>
</organism>